<gene>
    <name evidence="1" type="ORF">TBRA_LOCUS15886</name>
</gene>
<keyword evidence="2" id="KW-1185">Reference proteome</keyword>
<organism evidence="1 2">
    <name type="scientific">Trichogramma brassicae</name>
    <dbReference type="NCBI Taxonomy" id="86971"/>
    <lineage>
        <taxon>Eukaryota</taxon>
        <taxon>Metazoa</taxon>
        <taxon>Ecdysozoa</taxon>
        <taxon>Arthropoda</taxon>
        <taxon>Hexapoda</taxon>
        <taxon>Insecta</taxon>
        <taxon>Pterygota</taxon>
        <taxon>Neoptera</taxon>
        <taxon>Endopterygota</taxon>
        <taxon>Hymenoptera</taxon>
        <taxon>Apocrita</taxon>
        <taxon>Proctotrupomorpha</taxon>
        <taxon>Chalcidoidea</taxon>
        <taxon>Trichogrammatidae</taxon>
        <taxon>Trichogramma</taxon>
    </lineage>
</organism>
<evidence type="ECO:0000313" key="2">
    <source>
        <dbReference type="Proteomes" id="UP000479190"/>
    </source>
</evidence>
<protein>
    <submittedName>
        <fullName evidence="1">Uncharacterized protein</fullName>
    </submittedName>
</protein>
<proteinExistence type="predicted"/>
<sequence length="534" mass="61798">MKYQMRSIERLSVSQLNYEPRKSNTARSNARPGGMKLTFSLKVEMLLLSSTGDTVSMFYNYNIKFNALNSSRRTWLLTISVNVRTRGESLHRAHARQPMIKSHQVSTTLPVLKNKACVSLLHDICCNREFVQHCEYCVFYKTFAANKSFWRIYIAAKVYAVVACYQVVHCLCATNANVRWVSTRAKGVMGRRDRKSHASVPRSFFADLRSPHPRIASEYLKIQLDQFFLNQVQNDPKNDKNLREDSSLYFMKIINFVACAAIEQLMLRKRKLMFDLIIRCDAPAKLTSTFLTIKRALRCLGLQKGRKRAYNKETVSPELRYLCPIRAQSFMLLSGFDPRGFFFAELYCASFQRVHFPAVFVHFTTTIKLVKPAGLPVACRALRPACVKKKGKLQTDKIKFNDLVYSATVKRPFRAYTCISRTCKTEMMRAEATTLSCLSDKAERVRATIYRRAFLLRGLNSRAFIPETTLISGIHLRTKSMIFARSVERDYVNYLYLNDDKRRTATSRRQQRLRTENYMFPKLSADYPRQSGYD</sequence>
<dbReference type="AlphaFoldDB" id="A0A6H5J2G3"/>
<dbReference type="Proteomes" id="UP000479190">
    <property type="component" value="Unassembled WGS sequence"/>
</dbReference>
<name>A0A6H5J2G3_9HYME</name>
<accession>A0A6H5J2G3</accession>
<evidence type="ECO:0000313" key="1">
    <source>
        <dbReference type="EMBL" id="CAB0044298.1"/>
    </source>
</evidence>
<dbReference type="EMBL" id="CADCXV010001427">
    <property type="protein sequence ID" value="CAB0044298.1"/>
    <property type="molecule type" value="Genomic_DNA"/>
</dbReference>
<reference evidence="1 2" key="1">
    <citation type="submission" date="2020-02" db="EMBL/GenBank/DDBJ databases">
        <authorList>
            <person name="Ferguson B K."/>
        </authorList>
    </citation>
    <scope>NUCLEOTIDE SEQUENCE [LARGE SCALE GENOMIC DNA]</scope>
</reference>